<proteinExistence type="predicted"/>
<comment type="caution">
    <text evidence="2">The sequence shown here is derived from an EMBL/GenBank/DDBJ whole genome shotgun (WGS) entry which is preliminary data.</text>
</comment>
<gene>
    <name evidence="2" type="ORF">QVD17_38199</name>
</gene>
<evidence type="ECO:0000313" key="3">
    <source>
        <dbReference type="Proteomes" id="UP001229421"/>
    </source>
</evidence>
<keyword evidence="3" id="KW-1185">Reference proteome</keyword>
<reference evidence="2" key="1">
    <citation type="journal article" date="2023" name="bioRxiv">
        <title>Improved chromosome-level genome assembly for marigold (Tagetes erecta).</title>
        <authorList>
            <person name="Jiang F."/>
            <person name="Yuan L."/>
            <person name="Wang S."/>
            <person name="Wang H."/>
            <person name="Xu D."/>
            <person name="Wang A."/>
            <person name="Fan W."/>
        </authorList>
    </citation>
    <scope>NUCLEOTIDE SEQUENCE</scope>
    <source>
        <strain evidence="2">WSJ</strain>
        <tissue evidence="2">Leaf</tissue>
    </source>
</reference>
<protein>
    <submittedName>
        <fullName evidence="2">Uncharacterized protein</fullName>
    </submittedName>
</protein>
<dbReference type="AlphaFoldDB" id="A0AAD8JZQ6"/>
<feature type="region of interest" description="Disordered" evidence="1">
    <location>
        <begin position="18"/>
        <end position="38"/>
    </location>
</feature>
<dbReference type="Proteomes" id="UP001229421">
    <property type="component" value="Unassembled WGS sequence"/>
</dbReference>
<sequence length="182" mass="19319">MMLSNVSPQNAALITSAANSPGAVSEGSSSYGSVKSGGGSTSVGAGSNAFVTTQIPSDTTALSRMLVNNHETLIVEVFEESVLNDNYIDCFDPFKEFYGEEVENVKVIDEVEEGMNTGKVAEVSLIEEVAEDGLMEERKDTGKVAEMVIDIGKDQEEAVHSGFVCEAVVEKEEKVTVNVGQA</sequence>
<accession>A0AAD8JZQ6</accession>
<evidence type="ECO:0000256" key="1">
    <source>
        <dbReference type="SAM" id="MobiDB-lite"/>
    </source>
</evidence>
<dbReference type="EMBL" id="JAUHHV010000010">
    <property type="protein sequence ID" value="KAK1411642.1"/>
    <property type="molecule type" value="Genomic_DNA"/>
</dbReference>
<organism evidence="2 3">
    <name type="scientific">Tagetes erecta</name>
    <name type="common">African marigold</name>
    <dbReference type="NCBI Taxonomy" id="13708"/>
    <lineage>
        <taxon>Eukaryota</taxon>
        <taxon>Viridiplantae</taxon>
        <taxon>Streptophyta</taxon>
        <taxon>Embryophyta</taxon>
        <taxon>Tracheophyta</taxon>
        <taxon>Spermatophyta</taxon>
        <taxon>Magnoliopsida</taxon>
        <taxon>eudicotyledons</taxon>
        <taxon>Gunneridae</taxon>
        <taxon>Pentapetalae</taxon>
        <taxon>asterids</taxon>
        <taxon>campanulids</taxon>
        <taxon>Asterales</taxon>
        <taxon>Asteraceae</taxon>
        <taxon>Asteroideae</taxon>
        <taxon>Heliantheae alliance</taxon>
        <taxon>Tageteae</taxon>
        <taxon>Tagetes</taxon>
    </lineage>
</organism>
<name>A0AAD8JZQ6_TARER</name>
<feature type="compositionally biased region" description="Low complexity" evidence="1">
    <location>
        <begin position="22"/>
        <end position="34"/>
    </location>
</feature>
<evidence type="ECO:0000313" key="2">
    <source>
        <dbReference type="EMBL" id="KAK1411642.1"/>
    </source>
</evidence>